<dbReference type="Proteomes" id="UP001321861">
    <property type="component" value="Chromosome"/>
</dbReference>
<evidence type="ECO:0000256" key="2">
    <source>
        <dbReference type="ARBA" id="ARBA00022448"/>
    </source>
</evidence>
<accession>A0AAU9DMQ1</accession>
<keyword evidence="5 8" id="KW-0472">Membrane</keyword>
<dbReference type="KEGG" id="xap:XA3_07130"/>
<evidence type="ECO:0000313" key="9">
    <source>
        <dbReference type="EMBL" id="BDR58272.1"/>
    </source>
</evidence>
<comment type="similarity">
    <text evidence="8">Belongs to the ATPase delta chain family.</text>
</comment>
<dbReference type="GO" id="GO:0045259">
    <property type="term" value="C:proton-transporting ATP synthase complex"/>
    <property type="evidence" value="ECO:0007669"/>
    <property type="project" value="UniProtKB-KW"/>
</dbReference>
<keyword evidence="4 8" id="KW-0406">Ion transport</keyword>
<dbReference type="GO" id="GO:0046933">
    <property type="term" value="F:proton-transporting ATP synthase activity, rotational mechanism"/>
    <property type="evidence" value="ECO:0007669"/>
    <property type="project" value="UniProtKB-UniRule"/>
</dbReference>
<dbReference type="GO" id="GO:0005886">
    <property type="term" value="C:plasma membrane"/>
    <property type="evidence" value="ECO:0007669"/>
    <property type="project" value="UniProtKB-SubCell"/>
</dbReference>
<keyword evidence="7 8" id="KW-0066">ATP synthesis</keyword>
<reference evidence="9 10" key="1">
    <citation type="journal article" date="2023" name="Microbiol. Spectr.">
        <title>Symbiosis of Carpenter Bees with Uncharacterized Lactic Acid Bacteria Showing NAD Auxotrophy.</title>
        <authorList>
            <person name="Kawasaki S."/>
            <person name="Ozawa K."/>
            <person name="Mori T."/>
            <person name="Yamamoto A."/>
            <person name="Ito M."/>
            <person name="Ohkuma M."/>
            <person name="Sakamoto M."/>
            <person name="Matsutani M."/>
        </authorList>
    </citation>
    <scope>NUCLEOTIDE SEQUENCE [LARGE SCALE GENOMIC DNA]</scope>
    <source>
        <strain evidence="9 10">XA3</strain>
    </source>
</reference>
<dbReference type="PROSITE" id="PS00389">
    <property type="entry name" value="ATPASE_DELTA"/>
    <property type="match status" value="1"/>
</dbReference>
<keyword evidence="6 8" id="KW-0139">CF(1)</keyword>
<dbReference type="Pfam" id="PF00213">
    <property type="entry name" value="OSCP"/>
    <property type="match status" value="1"/>
</dbReference>
<keyword evidence="2 8" id="KW-0813">Transport</keyword>
<proteinExistence type="inferred from homology"/>
<comment type="subcellular location">
    <subcellularLocation>
        <location evidence="8">Cell membrane</location>
        <topology evidence="8">Peripheral membrane protein</topology>
    </subcellularLocation>
    <subcellularLocation>
        <location evidence="1">Membrane</location>
    </subcellularLocation>
</comment>
<dbReference type="HAMAP" id="MF_01416">
    <property type="entry name" value="ATP_synth_delta_bact"/>
    <property type="match status" value="1"/>
</dbReference>
<dbReference type="NCBIfam" id="TIGR01145">
    <property type="entry name" value="ATP_synt_delta"/>
    <property type="match status" value="1"/>
</dbReference>
<dbReference type="InterPro" id="IPR026015">
    <property type="entry name" value="ATP_synth_OSCP/delta_N_sf"/>
</dbReference>
<evidence type="ECO:0000256" key="5">
    <source>
        <dbReference type="ARBA" id="ARBA00023136"/>
    </source>
</evidence>
<keyword evidence="10" id="KW-1185">Reference proteome</keyword>
<evidence type="ECO:0000256" key="3">
    <source>
        <dbReference type="ARBA" id="ARBA00022781"/>
    </source>
</evidence>
<dbReference type="EMBL" id="AP026802">
    <property type="protein sequence ID" value="BDR58272.1"/>
    <property type="molecule type" value="Genomic_DNA"/>
</dbReference>
<comment type="function">
    <text evidence="8">F(1)F(0) ATP synthase produces ATP from ADP in the presence of a proton or sodium gradient. F-type ATPases consist of two structural domains, F(1) containing the extramembraneous catalytic core and F(0) containing the membrane proton channel, linked together by a central stalk and a peripheral stalk. During catalysis, ATP synthesis in the catalytic domain of F(1) is coupled via a rotary mechanism of the central stalk subunits to proton translocation.</text>
</comment>
<keyword evidence="8" id="KW-1003">Cell membrane</keyword>
<dbReference type="SUPFAM" id="SSF47928">
    <property type="entry name" value="N-terminal domain of the delta subunit of the F1F0-ATP synthase"/>
    <property type="match status" value="1"/>
</dbReference>
<evidence type="ECO:0000256" key="6">
    <source>
        <dbReference type="ARBA" id="ARBA00023196"/>
    </source>
</evidence>
<dbReference type="AlphaFoldDB" id="A0AAU9DMQ1"/>
<evidence type="ECO:0000313" key="10">
    <source>
        <dbReference type="Proteomes" id="UP001321861"/>
    </source>
</evidence>
<dbReference type="PANTHER" id="PTHR11910">
    <property type="entry name" value="ATP SYNTHASE DELTA CHAIN"/>
    <property type="match status" value="1"/>
</dbReference>
<sequence>MSYDREKYATAYVEAIGEVVKIEEGKEFIDQLTELNQVMLENPELETAFRSRRLPQAIEKDLVTTLCQGYKSVVQSFFLVLVQNGHIMILDRICAKFIEFQNERQKLMVFKAVVTYLPDNLQQQKLEEVLKNKFDLNEVQINYQIDKDLVGGIIIESNTYLIDDSVRTRLNRVRDSLFQMKINSKELEA</sequence>
<evidence type="ECO:0000256" key="7">
    <source>
        <dbReference type="ARBA" id="ARBA00023310"/>
    </source>
</evidence>
<comment type="function">
    <text evidence="8">This protein is part of the stalk that links CF(0) to CF(1). It either transmits conformational changes from CF(0) to CF(1) or is implicated in proton conduction.</text>
</comment>
<dbReference type="PRINTS" id="PR00125">
    <property type="entry name" value="ATPASEDELTA"/>
</dbReference>
<keyword evidence="3 8" id="KW-0375">Hydrogen ion transport</keyword>
<evidence type="ECO:0000256" key="4">
    <source>
        <dbReference type="ARBA" id="ARBA00023065"/>
    </source>
</evidence>
<dbReference type="Gene3D" id="1.10.520.20">
    <property type="entry name" value="N-terminal domain of the delta subunit of the F1F0-ATP synthase"/>
    <property type="match status" value="1"/>
</dbReference>
<organism evidence="9 10">
    <name type="scientific">Xylocopilactobacillus apicola</name>
    <dbReference type="NCBI Taxonomy" id="2932184"/>
    <lineage>
        <taxon>Bacteria</taxon>
        <taxon>Bacillati</taxon>
        <taxon>Bacillota</taxon>
        <taxon>Bacilli</taxon>
        <taxon>Lactobacillales</taxon>
        <taxon>Lactobacillaceae</taxon>
        <taxon>Xylocopilactobacillus</taxon>
    </lineage>
</organism>
<protein>
    <recommendedName>
        <fullName evidence="8">ATP synthase subunit delta</fullName>
    </recommendedName>
    <alternativeName>
        <fullName evidence="8">ATP synthase F(1) sector subunit delta</fullName>
    </alternativeName>
    <alternativeName>
        <fullName evidence="8">F-type ATPase subunit delta</fullName>
        <shortName evidence="8">F-ATPase subunit delta</shortName>
    </alternativeName>
</protein>
<evidence type="ECO:0000256" key="8">
    <source>
        <dbReference type="HAMAP-Rule" id="MF_01416"/>
    </source>
</evidence>
<evidence type="ECO:0000256" key="1">
    <source>
        <dbReference type="ARBA" id="ARBA00004370"/>
    </source>
</evidence>
<gene>
    <name evidence="8 9" type="primary">atpH</name>
    <name evidence="9" type="ORF">XA3_07130</name>
</gene>
<name>A0AAU9DMQ1_9LACO</name>
<dbReference type="RefSeq" id="WP_317636187.1">
    <property type="nucleotide sequence ID" value="NZ_AP026802.1"/>
</dbReference>
<dbReference type="InterPro" id="IPR000711">
    <property type="entry name" value="ATPase_OSCP/dsu"/>
</dbReference>
<dbReference type="InterPro" id="IPR020781">
    <property type="entry name" value="ATPase_OSCP/d_CS"/>
</dbReference>